<sequence>MPFTAFSSNRRCLRTAEKCNIRWVSTLSSLPSINHSPFISTSSPLHHFSLPQPSIIPPFFPCYIEKKSQEQKELLGLKSVEPIKGSTFRNPGNQQKNKKIDPEIRRKSGTTIGKSSKTSKDNPKIFCSLFSLLLRVGVRVRSSNFDVKALVCCST</sequence>
<dbReference type="Gramene" id="PGSC0003DMT400046098">
    <property type="protein sequence ID" value="PGSC0003DMT400046098"/>
    <property type="gene ID" value="PGSC0003DMG400017892"/>
</dbReference>
<protein>
    <submittedName>
        <fullName evidence="2">Uncharacterized protein</fullName>
    </submittedName>
</protein>
<organism evidence="2 3">
    <name type="scientific">Solanum tuberosum</name>
    <name type="common">Potato</name>
    <dbReference type="NCBI Taxonomy" id="4113"/>
    <lineage>
        <taxon>Eukaryota</taxon>
        <taxon>Viridiplantae</taxon>
        <taxon>Streptophyta</taxon>
        <taxon>Embryophyta</taxon>
        <taxon>Tracheophyta</taxon>
        <taxon>Spermatophyta</taxon>
        <taxon>Magnoliopsida</taxon>
        <taxon>eudicotyledons</taxon>
        <taxon>Gunneridae</taxon>
        <taxon>Pentapetalae</taxon>
        <taxon>asterids</taxon>
        <taxon>lamiids</taxon>
        <taxon>Solanales</taxon>
        <taxon>Solanaceae</taxon>
        <taxon>Solanoideae</taxon>
        <taxon>Solaneae</taxon>
        <taxon>Solanum</taxon>
    </lineage>
</organism>
<reference evidence="3" key="1">
    <citation type="journal article" date="2011" name="Nature">
        <title>Genome sequence and analysis of the tuber crop potato.</title>
        <authorList>
            <consortium name="The Potato Genome Sequencing Consortium"/>
        </authorList>
    </citation>
    <scope>NUCLEOTIDE SEQUENCE [LARGE SCALE GENOMIC DNA]</scope>
    <source>
        <strain evidence="3">cv. DM1-3 516 R44</strain>
    </source>
</reference>
<dbReference type="InParanoid" id="M1BIN1"/>
<evidence type="ECO:0000313" key="2">
    <source>
        <dbReference type="EnsemblPlants" id="PGSC0003DMT400046098"/>
    </source>
</evidence>
<dbReference type="EnsemblPlants" id="PGSC0003DMT400046098">
    <property type="protein sequence ID" value="PGSC0003DMT400046098"/>
    <property type="gene ID" value="PGSC0003DMG400017892"/>
</dbReference>
<evidence type="ECO:0000313" key="3">
    <source>
        <dbReference type="Proteomes" id="UP000011115"/>
    </source>
</evidence>
<dbReference type="HOGENOM" id="CLU_1698594_0_0_1"/>
<dbReference type="AlphaFoldDB" id="M1BIN1"/>
<reference evidence="2" key="2">
    <citation type="submission" date="2015-06" db="UniProtKB">
        <authorList>
            <consortium name="EnsemblPlants"/>
        </authorList>
    </citation>
    <scope>IDENTIFICATION</scope>
    <source>
        <strain evidence="2">DM1-3 516 R44</strain>
    </source>
</reference>
<keyword evidence="3" id="KW-1185">Reference proteome</keyword>
<evidence type="ECO:0000256" key="1">
    <source>
        <dbReference type="SAM" id="MobiDB-lite"/>
    </source>
</evidence>
<dbReference type="PaxDb" id="4113-PGSC0003DMT400046098"/>
<dbReference type="Proteomes" id="UP000011115">
    <property type="component" value="Unassembled WGS sequence"/>
</dbReference>
<feature type="region of interest" description="Disordered" evidence="1">
    <location>
        <begin position="85"/>
        <end position="119"/>
    </location>
</feature>
<accession>M1BIN1</accession>
<proteinExistence type="predicted"/>
<name>M1BIN1_SOLTU</name>